<evidence type="ECO:0000256" key="14">
    <source>
        <dbReference type="ARBA" id="ARBA00023012"/>
    </source>
</evidence>
<dbReference type="InterPro" id="IPR001610">
    <property type="entry name" value="PAC"/>
</dbReference>
<keyword evidence="14" id="KW-0902">Two-component regulatory system</keyword>
<dbReference type="Pfam" id="PF08447">
    <property type="entry name" value="PAS_3"/>
    <property type="match status" value="1"/>
</dbReference>
<sequence>MFKKIIFIIAIVIITVSILAIFGWILQIELLTQIVSGLPTMKFNTALSFMLLGVVLIFIIKHINLATAHIVNGILLVIGIATLSQDVFGVSFGLDELFVPDQQGILLGNLHPGRMSSATSLSFLLLSISLLLIMIGKPKVLVFAAYLSQAVAFFSFLVITIYFFQIPAEEKIAFISSMAVHTAFGFLLASLAISLMIPKNGIMNFFVGRRIGNHIVRRLFLQMSIVSLILSYIVFQIFKSGYFGTGFSLAILSAAYIMAILFILMIAVPSINILEQDRRIAEQELNATSTYLNATPDPIVIVDDSGKIFLSNALMNKVFGYRSSDLIGNNISSLVSTELGHLYKKHIKDFKETNGQSGGLGPVLANKNITSFIETDFLDKKGNKIPVELALNSIISPKGNKTIVAFRDISRRVEAERKYRLANDKVLAALDASIIGIWDYDIKDGSIEWDDTMYSIYGLDKERVNIKFSIWMNHVHKDDFDRVLKILENSISQKTPYDDDFRIVWPDGSIRYIRGKGSVYLDKDGEVIRMLGTNWDITEQKTYELALEASTEQNRMFIDEAPTAIAMFDTNMVYLAASKKWLEDYHITESVIGKSHYDVFPEIDDDWKKIHQECLKGAVNNCNEAVFERADGSKQWITWEIKPWYKKPDEVGGLLMFTANITQFKENIMERLRLQDMLDESNEIAKIGSWEYDSINDTLACSPLTKKIYGVPKDHTPSLNNMLSFYGKKDSEQLLQAIQLSLKESNSFDMELKITAADSRKKWVRVIGRTQGSEPNGKVYGIFQDITKMKMYEHSLVKEKQKAQAASKSKSEFLANMSHEIRTPLNGVIGFTDLLMKTELSGSQKEYMHTVYNSANHLLDIINDVLDFSKIEAGKLELSIEKVDLLELCDQIADIIKHQAHAKGLEILLDVSADIDRYVYADPVRLRQILTNLMGNAVKFTNEGEVELKVRYKSELAKDVKKKCFVFSIRDTGVGISEHSLDKIFNAFDQEDASTTKKFGGTGLGLTISNRLLNFMGSRLKVESKVNQGSTFSFVVEFETEDETVLDNKSIKSKVKKVLVVDDNQSNRIILRDMLKLSQIESELAIHGIEALEILEKNQDFDLMILDYNMPYLNGVEVVQHVREKFNLNADKLPIMLLHSSIEDEAIKKACDTYGVRFNMSKPIMLRSLQAILEKVGRSNGSMSTGPSEEKPTKGLESWEPSILVAEDNPVNRFLARTLLQKIVPKSKIVEAHDGSEAVEYFTQQAFDIIFMDIQMPIMSGYDATKKIREIEEGTKTHVPIVALTARGLKGEKERCLEQGMDDYVTKPVVYETLKEILLKFLS</sequence>
<dbReference type="Gene3D" id="3.30.565.10">
    <property type="entry name" value="Histidine kinase-like ATPase, C-terminal domain"/>
    <property type="match status" value="1"/>
</dbReference>
<comment type="catalytic activity">
    <reaction evidence="1">
        <text>ATP + protein L-histidine = ADP + protein N-phospho-L-histidine.</text>
        <dbReference type="EC" id="2.7.13.3"/>
    </reaction>
</comment>
<dbReference type="InterPro" id="IPR003903">
    <property type="entry name" value="UIM_dom"/>
</dbReference>
<dbReference type="InterPro" id="IPR001789">
    <property type="entry name" value="Sig_transdc_resp-reg_receiver"/>
</dbReference>
<dbReference type="InterPro" id="IPR000700">
    <property type="entry name" value="PAS-assoc_C"/>
</dbReference>
<dbReference type="InterPro" id="IPR036890">
    <property type="entry name" value="HATPase_C_sf"/>
</dbReference>
<dbReference type="SMART" id="SM00086">
    <property type="entry name" value="PAC"/>
    <property type="match status" value="3"/>
</dbReference>
<feature type="modified residue" description="4-aspartylphosphate" evidence="16">
    <location>
        <position position="1107"/>
    </location>
</feature>
<dbReference type="Gene3D" id="2.10.70.100">
    <property type="match status" value="1"/>
</dbReference>
<dbReference type="SMART" id="SM00388">
    <property type="entry name" value="HisKA"/>
    <property type="match status" value="1"/>
</dbReference>
<evidence type="ECO:0000256" key="7">
    <source>
        <dbReference type="ARBA" id="ARBA00022679"/>
    </source>
</evidence>
<feature type="domain" description="PAS" evidence="20">
    <location>
        <begin position="422"/>
        <end position="494"/>
    </location>
</feature>
<dbReference type="SUPFAM" id="SSF47384">
    <property type="entry name" value="Homodimeric domain of signal transducing histidine kinase"/>
    <property type="match status" value="1"/>
</dbReference>
<dbReference type="PRINTS" id="PR00344">
    <property type="entry name" value="BCTRLSENSOR"/>
</dbReference>
<evidence type="ECO:0000256" key="2">
    <source>
        <dbReference type="ARBA" id="ARBA00004429"/>
    </source>
</evidence>
<evidence type="ECO:0000313" key="22">
    <source>
        <dbReference type="EMBL" id="AEM71920.1"/>
    </source>
</evidence>
<keyword evidence="7" id="KW-0808">Transferase</keyword>
<feature type="domain" description="Response regulatory" evidence="19">
    <location>
        <begin position="1057"/>
        <end position="1177"/>
    </location>
</feature>
<keyword evidence="13 17" id="KW-1133">Transmembrane helix</keyword>
<dbReference type="SUPFAM" id="SSF52172">
    <property type="entry name" value="CheY-like"/>
    <property type="match status" value="2"/>
</dbReference>
<evidence type="ECO:0000259" key="20">
    <source>
        <dbReference type="PROSITE" id="PS50112"/>
    </source>
</evidence>
<dbReference type="PROSITE" id="PS50112">
    <property type="entry name" value="PAS"/>
    <property type="match status" value="2"/>
</dbReference>
<dbReference type="OrthoDB" id="9811889at2"/>
<dbReference type="PANTHER" id="PTHR45339">
    <property type="entry name" value="HYBRID SIGNAL TRANSDUCTION HISTIDINE KINASE J"/>
    <property type="match status" value="1"/>
</dbReference>
<feature type="modified residue" description="4-aspartylphosphate" evidence="16">
    <location>
        <position position="1253"/>
    </location>
</feature>
<dbReference type="InterPro" id="IPR003594">
    <property type="entry name" value="HATPase_dom"/>
</dbReference>
<comment type="subcellular location">
    <subcellularLocation>
        <location evidence="2">Cell inner membrane</location>
        <topology evidence="2">Multi-pass membrane protein</topology>
    </subcellularLocation>
</comment>
<proteinExistence type="predicted"/>
<evidence type="ECO:0000256" key="13">
    <source>
        <dbReference type="ARBA" id="ARBA00022989"/>
    </source>
</evidence>
<dbReference type="InterPro" id="IPR013656">
    <property type="entry name" value="PAS_4"/>
</dbReference>
<keyword evidence="10" id="KW-0547">Nucleotide-binding</keyword>
<dbReference type="GO" id="GO:0005886">
    <property type="term" value="C:plasma membrane"/>
    <property type="evidence" value="ECO:0007669"/>
    <property type="project" value="UniProtKB-SubCell"/>
</dbReference>
<feature type="domain" description="Histidine kinase" evidence="18">
    <location>
        <begin position="816"/>
        <end position="1040"/>
    </location>
</feature>
<dbReference type="InterPro" id="IPR036097">
    <property type="entry name" value="HisK_dim/P_sf"/>
</dbReference>
<dbReference type="FunFam" id="3.30.565.10:FF:000010">
    <property type="entry name" value="Sensor histidine kinase RcsC"/>
    <property type="match status" value="1"/>
</dbReference>
<dbReference type="GO" id="GO:0006355">
    <property type="term" value="P:regulation of DNA-templated transcription"/>
    <property type="evidence" value="ECO:0007669"/>
    <property type="project" value="InterPro"/>
</dbReference>
<dbReference type="InterPro" id="IPR005467">
    <property type="entry name" value="His_kinase_dom"/>
</dbReference>
<evidence type="ECO:0000256" key="12">
    <source>
        <dbReference type="ARBA" id="ARBA00022840"/>
    </source>
</evidence>
<evidence type="ECO:0000256" key="10">
    <source>
        <dbReference type="ARBA" id="ARBA00022741"/>
    </source>
</evidence>
<evidence type="ECO:0000256" key="9">
    <source>
        <dbReference type="ARBA" id="ARBA00022737"/>
    </source>
</evidence>
<feature type="transmembrane region" description="Helical" evidence="17">
    <location>
        <begin position="219"/>
        <end position="238"/>
    </location>
</feature>
<reference evidence="22 23" key="2">
    <citation type="journal article" date="2012" name="Stand. Genomic Sci.">
        <title>Complete genome sequence of the facultatively anaerobic, appendaged bacterium Muricauda ruestringensis type strain (B1(T)).</title>
        <authorList>
            <person name="Huntemann M."/>
            <person name="Teshima H."/>
            <person name="Lapidus A."/>
            <person name="Nolan M."/>
            <person name="Lucas S."/>
            <person name="Hammon N."/>
            <person name="Deshpande S."/>
            <person name="Cheng J.F."/>
            <person name="Tapia R."/>
            <person name="Goodwin L.A."/>
            <person name="Pitluck S."/>
            <person name="Liolios K."/>
            <person name="Pagani I."/>
            <person name="Ivanova N."/>
            <person name="Mavromatis K."/>
            <person name="Mikhailova N."/>
            <person name="Pati A."/>
            <person name="Chen A."/>
            <person name="Palaniappan K."/>
            <person name="Land M."/>
            <person name="Hauser L."/>
            <person name="Pan C."/>
            <person name="Brambilla E.M."/>
            <person name="Rohde M."/>
            <person name="Spring S."/>
            <person name="Goker M."/>
            <person name="Detter J.C."/>
            <person name="Bristow J."/>
            <person name="Eisen J.A."/>
            <person name="Markowitz V."/>
            <person name="Hugenholtz P."/>
            <person name="Kyrpides N.C."/>
            <person name="Klenk H.P."/>
            <person name="Woyke T."/>
        </authorList>
    </citation>
    <scope>NUCLEOTIDE SEQUENCE [LARGE SCALE GENOMIC DNA]</scope>
    <source>
        <strain evidence="23">DSM 13258 / LMG 19739 / B1</strain>
    </source>
</reference>
<dbReference type="InterPro" id="IPR000014">
    <property type="entry name" value="PAS"/>
</dbReference>
<dbReference type="CDD" id="cd00130">
    <property type="entry name" value="PAS"/>
    <property type="match status" value="3"/>
</dbReference>
<feature type="transmembrane region" description="Helical" evidence="17">
    <location>
        <begin position="5"/>
        <end position="26"/>
    </location>
</feature>
<dbReference type="SMART" id="SM00091">
    <property type="entry name" value="PAS"/>
    <property type="match status" value="4"/>
</dbReference>
<dbReference type="eggNOG" id="COG2205">
    <property type="taxonomic scope" value="Bacteria"/>
</dbReference>
<dbReference type="SUPFAM" id="SSF55785">
    <property type="entry name" value="PYP-like sensor domain (PAS domain)"/>
    <property type="match status" value="4"/>
</dbReference>
<dbReference type="SUPFAM" id="SSF55874">
    <property type="entry name" value="ATPase domain of HSP90 chaperone/DNA topoisomerase II/histidine kinase"/>
    <property type="match status" value="1"/>
</dbReference>
<feature type="transmembrane region" description="Helical" evidence="17">
    <location>
        <begin position="250"/>
        <end position="274"/>
    </location>
</feature>
<dbReference type="InterPro" id="IPR013655">
    <property type="entry name" value="PAS_fold_3"/>
</dbReference>
<dbReference type="InterPro" id="IPR011006">
    <property type="entry name" value="CheY-like_superfamily"/>
</dbReference>
<evidence type="ECO:0000256" key="1">
    <source>
        <dbReference type="ARBA" id="ARBA00000085"/>
    </source>
</evidence>
<evidence type="ECO:0000256" key="11">
    <source>
        <dbReference type="ARBA" id="ARBA00022777"/>
    </source>
</evidence>
<dbReference type="KEGG" id="mrs:Murru_2896"/>
<keyword evidence="4" id="KW-1003">Cell membrane</keyword>
<feature type="transmembrane region" description="Helical" evidence="17">
    <location>
        <begin position="70"/>
        <end position="94"/>
    </location>
</feature>
<evidence type="ECO:0000256" key="3">
    <source>
        <dbReference type="ARBA" id="ARBA00012438"/>
    </source>
</evidence>
<dbReference type="GO" id="GO:0000155">
    <property type="term" value="F:phosphorelay sensor kinase activity"/>
    <property type="evidence" value="ECO:0007669"/>
    <property type="project" value="InterPro"/>
</dbReference>
<feature type="transmembrane region" description="Helical" evidence="17">
    <location>
        <begin position="140"/>
        <end position="166"/>
    </location>
</feature>
<evidence type="ECO:0000313" key="23">
    <source>
        <dbReference type="Proteomes" id="UP000008908"/>
    </source>
</evidence>
<evidence type="ECO:0000259" key="18">
    <source>
        <dbReference type="PROSITE" id="PS50109"/>
    </source>
</evidence>
<feature type="transmembrane region" description="Helical" evidence="17">
    <location>
        <begin position="114"/>
        <end position="133"/>
    </location>
</feature>
<dbReference type="FunFam" id="1.10.287.130:FF:000003">
    <property type="entry name" value="Histidine kinase"/>
    <property type="match status" value="1"/>
</dbReference>
<dbReference type="EC" id="2.7.13.3" evidence="3"/>
<feature type="domain" description="PAC" evidence="21">
    <location>
        <begin position="497"/>
        <end position="549"/>
    </location>
</feature>
<dbReference type="CDD" id="cd16922">
    <property type="entry name" value="HATPase_EvgS-ArcB-TorS-like"/>
    <property type="match status" value="1"/>
</dbReference>
<dbReference type="Proteomes" id="UP000008908">
    <property type="component" value="Chromosome"/>
</dbReference>
<dbReference type="CDD" id="cd00082">
    <property type="entry name" value="HisKA"/>
    <property type="match status" value="1"/>
</dbReference>
<evidence type="ECO:0000256" key="8">
    <source>
        <dbReference type="ARBA" id="ARBA00022692"/>
    </source>
</evidence>
<dbReference type="FunFam" id="2.10.70.100:FF:000001">
    <property type="entry name" value="Sensory transduction histidine kinase"/>
    <property type="match status" value="1"/>
</dbReference>
<keyword evidence="8 17" id="KW-0812">Transmembrane</keyword>
<evidence type="ECO:0000256" key="17">
    <source>
        <dbReference type="SAM" id="Phobius"/>
    </source>
</evidence>
<protein>
    <recommendedName>
        <fullName evidence="3">histidine kinase</fullName>
        <ecNumber evidence="3">2.7.13.3</ecNumber>
    </recommendedName>
</protein>
<dbReference type="SMART" id="SM00387">
    <property type="entry name" value="HATPase_c"/>
    <property type="match status" value="1"/>
</dbReference>
<keyword evidence="15 17" id="KW-0472">Membrane</keyword>
<evidence type="ECO:0000256" key="16">
    <source>
        <dbReference type="PROSITE-ProRule" id="PRU00169"/>
    </source>
</evidence>
<dbReference type="PROSITE" id="PS50113">
    <property type="entry name" value="PAC"/>
    <property type="match status" value="1"/>
</dbReference>
<dbReference type="eggNOG" id="COG0477">
    <property type="taxonomic scope" value="Bacteria"/>
</dbReference>
<evidence type="ECO:0000256" key="4">
    <source>
        <dbReference type="ARBA" id="ARBA00022475"/>
    </source>
</evidence>
<gene>
    <name evidence="22" type="ordered locus">Murru_2896</name>
</gene>
<dbReference type="eggNOG" id="COG0784">
    <property type="taxonomic scope" value="Bacteria"/>
</dbReference>
<dbReference type="Pfam" id="PF00512">
    <property type="entry name" value="HisKA"/>
    <property type="match status" value="1"/>
</dbReference>
<dbReference type="InterPro" id="IPR013767">
    <property type="entry name" value="PAS_fold"/>
</dbReference>
<dbReference type="RefSeq" id="WP_014034201.1">
    <property type="nucleotide sequence ID" value="NC_015945.1"/>
</dbReference>
<keyword evidence="11 22" id="KW-0418">Kinase</keyword>
<dbReference type="InterPro" id="IPR003661">
    <property type="entry name" value="HisK_dim/P_dom"/>
</dbReference>
<feature type="domain" description="PAS" evidence="20">
    <location>
        <begin position="284"/>
        <end position="338"/>
    </location>
</feature>
<dbReference type="Gene3D" id="3.30.450.20">
    <property type="entry name" value="PAS domain"/>
    <property type="match status" value="4"/>
</dbReference>
<dbReference type="Pfam" id="PF02518">
    <property type="entry name" value="HATPase_c"/>
    <property type="match status" value="1"/>
</dbReference>
<reference evidence="23" key="1">
    <citation type="submission" date="2011-08" db="EMBL/GenBank/DDBJ databases">
        <title>The complete genome of Muricauda ruestringensis DSM 13258.</title>
        <authorList>
            <person name="Lucas S."/>
            <person name="Han J."/>
            <person name="Lapidus A."/>
            <person name="Bruce D."/>
            <person name="Goodwin L."/>
            <person name="Pitluck S."/>
            <person name="Peters L."/>
            <person name="Kyrpides N."/>
            <person name="Mavromatis K."/>
            <person name="Ivanova N."/>
            <person name="Ovchinnikova G."/>
            <person name="Teshima H."/>
            <person name="Detter J.C."/>
            <person name="Tapia R."/>
            <person name="Han C."/>
            <person name="Land M."/>
            <person name="Hauser L."/>
            <person name="Markowitz V."/>
            <person name="Cheng J.-F."/>
            <person name="Hugenholtz P."/>
            <person name="Woyke T."/>
            <person name="Wu D."/>
            <person name="Spring S."/>
            <person name="Schroeder M."/>
            <person name="Brambilla E."/>
            <person name="Klenk H.-P."/>
            <person name="Eisen J.A."/>
        </authorList>
    </citation>
    <scope>NUCLEOTIDE SEQUENCE [LARGE SCALE GENOMIC DNA]</scope>
    <source>
        <strain evidence="23">DSM 13258 / LMG 19739 / B1</strain>
    </source>
</reference>
<dbReference type="Pfam" id="PF00989">
    <property type="entry name" value="PAS"/>
    <property type="match status" value="1"/>
</dbReference>
<dbReference type="Gene3D" id="1.10.287.130">
    <property type="match status" value="1"/>
</dbReference>
<dbReference type="Pfam" id="PF08448">
    <property type="entry name" value="PAS_4"/>
    <property type="match status" value="1"/>
</dbReference>
<dbReference type="Pfam" id="PF00072">
    <property type="entry name" value="Response_reg"/>
    <property type="match status" value="2"/>
</dbReference>
<organism evidence="22 23">
    <name type="scientific">Allomuricauda ruestringensis (strain DSM 13258 / CIP 107369 / LMG 19739 / B1)</name>
    <name type="common">Muricauda ruestringensis</name>
    <dbReference type="NCBI Taxonomy" id="886377"/>
    <lineage>
        <taxon>Bacteria</taxon>
        <taxon>Pseudomonadati</taxon>
        <taxon>Bacteroidota</taxon>
        <taxon>Flavobacteriia</taxon>
        <taxon>Flavobacteriales</taxon>
        <taxon>Flavobacteriaceae</taxon>
        <taxon>Flagellimonas</taxon>
    </lineage>
</organism>
<dbReference type="eggNOG" id="COG2202">
    <property type="taxonomic scope" value="Bacteria"/>
</dbReference>
<dbReference type="PANTHER" id="PTHR45339:SF1">
    <property type="entry name" value="HYBRID SIGNAL TRANSDUCTION HISTIDINE KINASE J"/>
    <property type="match status" value="1"/>
</dbReference>
<keyword evidence="5" id="KW-0997">Cell inner membrane</keyword>
<dbReference type="InterPro" id="IPR004358">
    <property type="entry name" value="Sig_transdc_His_kin-like_C"/>
</dbReference>
<keyword evidence="12" id="KW-0067">ATP-binding</keyword>
<dbReference type="PROSITE" id="PS50330">
    <property type="entry name" value="UIM"/>
    <property type="match status" value="1"/>
</dbReference>
<evidence type="ECO:0000256" key="15">
    <source>
        <dbReference type="ARBA" id="ARBA00023136"/>
    </source>
</evidence>
<feature type="domain" description="Response regulatory" evidence="19">
    <location>
        <begin position="1202"/>
        <end position="1322"/>
    </location>
</feature>
<keyword evidence="23" id="KW-1185">Reference proteome</keyword>
<keyword evidence="6 16" id="KW-0597">Phosphoprotein</keyword>
<dbReference type="PROSITE" id="PS50109">
    <property type="entry name" value="HIS_KIN"/>
    <property type="match status" value="1"/>
</dbReference>
<evidence type="ECO:0000259" key="19">
    <source>
        <dbReference type="PROSITE" id="PS50110"/>
    </source>
</evidence>
<evidence type="ECO:0000256" key="6">
    <source>
        <dbReference type="ARBA" id="ARBA00022553"/>
    </source>
</evidence>
<dbReference type="InterPro" id="IPR035965">
    <property type="entry name" value="PAS-like_dom_sf"/>
</dbReference>
<dbReference type="PROSITE" id="PS50110">
    <property type="entry name" value="RESPONSE_REGULATORY"/>
    <property type="match status" value="2"/>
</dbReference>
<dbReference type="GO" id="GO:0005524">
    <property type="term" value="F:ATP binding"/>
    <property type="evidence" value="ECO:0007669"/>
    <property type="project" value="UniProtKB-KW"/>
</dbReference>
<dbReference type="CDD" id="cd17546">
    <property type="entry name" value="REC_hyHK_CKI1_RcsC-like"/>
    <property type="match status" value="1"/>
</dbReference>
<accession>G2PJH0</accession>
<dbReference type="EMBL" id="CP002999">
    <property type="protein sequence ID" value="AEM71920.1"/>
    <property type="molecule type" value="Genomic_DNA"/>
</dbReference>
<feature type="transmembrane region" description="Helical" evidence="17">
    <location>
        <begin position="46"/>
        <end position="63"/>
    </location>
</feature>
<dbReference type="NCBIfam" id="TIGR00229">
    <property type="entry name" value="sensory_box"/>
    <property type="match status" value="3"/>
</dbReference>
<dbReference type="Gene3D" id="3.40.50.2300">
    <property type="match status" value="2"/>
</dbReference>
<dbReference type="HOGENOM" id="CLU_259662_0_0_10"/>
<evidence type="ECO:0000256" key="5">
    <source>
        <dbReference type="ARBA" id="ARBA00022519"/>
    </source>
</evidence>
<evidence type="ECO:0000259" key="21">
    <source>
        <dbReference type="PROSITE" id="PS50113"/>
    </source>
</evidence>
<dbReference type="SMART" id="SM00448">
    <property type="entry name" value="REC"/>
    <property type="match status" value="2"/>
</dbReference>
<name>G2PJH0_ALLRU</name>
<dbReference type="STRING" id="886377.Murru_2896"/>
<feature type="transmembrane region" description="Helical" evidence="17">
    <location>
        <begin position="172"/>
        <end position="198"/>
    </location>
</feature>
<keyword evidence="9" id="KW-0677">Repeat</keyword>